<name>A0A151J5S9_9HYME</name>
<dbReference type="AlphaFoldDB" id="A0A151J5S9"/>
<sequence length="236" mass="27453">MYSCKPKKLPNWQLPNWHYGMDMHNNYKTAIETLHQTNAFIKLITEILKRGKIVASDYCARATILYDISIFSKEYLFQNMPSCTTAYECVECGHNYRKTSPTCNINIDEILRNGLQNIQKAIDNDIITKRVTIILWYGPHLIFDTNILTDISYIYSLGMQPPQYILDNVAKTIIADGHKYYLVGIVSYIKYSDDYADGHYIAYTYTGSEWYKYDDMASKRSCNNESRGMSPRNILY</sequence>
<dbReference type="InterPro" id="IPR038765">
    <property type="entry name" value="Papain-like_cys_pep_sf"/>
</dbReference>
<evidence type="ECO:0000313" key="2">
    <source>
        <dbReference type="EMBL" id="KYN18587.1"/>
    </source>
</evidence>
<dbReference type="SUPFAM" id="SSF54001">
    <property type="entry name" value="Cysteine proteinases"/>
    <property type="match status" value="1"/>
</dbReference>
<dbReference type="GO" id="GO:0004843">
    <property type="term" value="F:cysteine-type deubiquitinase activity"/>
    <property type="evidence" value="ECO:0007669"/>
    <property type="project" value="InterPro"/>
</dbReference>
<evidence type="ECO:0000313" key="3">
    <source>
        <dbReference type="Proteomes" id="UP000078492"/>
    </source>
</evidence>
<dbReference type="InterPro" id="IPR001394">
    <property type="entry name" value="Peptidase_C19_UCH"/>
</dbReference>
<dbReference type="GO" id="GO:0016579">
    <property type="term" value="P:protein deubiquitination"/>
    <property type="evidence" value="ECO:0007669"/>
    <property type="project" value="InterPro"/>
</dbReference>
<evidence type="ECO:0000259" key="1">
    <source>
        <dbReference type="Pfam" id="PF00443"/>
    </source>
</evidence>
<dbReference type="EMBL" id="KQ979935">
    <property type="protein sequence ID" value="KYN18587.1"/>
    <property type="molecule type" value="Genomic_DNA"/>
</dbReference>
<organism evidence="2 3">
    <name type="scientific">Trachymyrmex cornetzi</name>
    <dbReference type="NCBI Taxonomy" id="471704"/>
    <lineage>
        <taxon>Eukaryota</taxon>
        <taxon>Metazoa</taxon>
        <taxon>Ecdysozoa</taxon>
        <taxon>Arthropoda</taxon>
        <taxon>Hexapoda</taxon>
        <taxon>Insecta</taxon>
        <taxon>Pterygota</taxon>
        <taxon>Neoptera</taxon>
        <taxon>Endopterygota</taxon>
        <taxon>Hymenoptera</taxon>
        <taxon>Apocrita</taxon>
        <taxon>Aculeata</taxon>
        <taxon>Formicoidea</taxon>
        <taxon>Formicidae</taxon>
        <taxon>Myrmicinae</taxon>
        <taxon>Trachymyrmex</taxon>
    </lineage>
</organism>
<dbReference type="Pfam" id="PF00443">
    <property type="entry name" value="UCH"/>
    <property type="match status" value="1"/>
</dbReference>
<keyword evidence="3" id="KW-1185">Reference proteome</keyword>
<dbReference type="Proteomes" id="UP000078492">
    <property type="component" value="Unassembled WGS sequence"/>
</dbReference>
<feature type="domain" description="Peptidase C19 ubiquitin carboxyl-terminal hydrolase" evidence="1">
    <location>
        <begin position="104"/>
        <end position="224"/>
    </location>
</feature>
<accession>A0A151J5S9</accession>
<protein>
    <recommendedName>
        <fullName evidence="1">Peptidase C19 ubiquitin carboxyl-terminal hydrolase domain-containing protein</fullName>
    </recommendedName>
</protein>
<gene>
    <name evidence="2" type="ORF">ALC57_09101</name>
</gene>
<proteinExistence type="predicted"/>
<dbReference type="Gene3D" id="3.90.70.10">
    <property type="entry name" value="Cysteine proteinases"/>
    <property type="match status" value="1"/>
</dbReference>
<reference evidence="2 3" key="1">
    <citation type="submission" date="2015-09" db="EMBL/GenBank/DDBJ databases">
        <title>Trachymyrmex cornetzi WGS genome.</title>
        <authorList>
            <person name="Nygaard S."/>
            <person name="Hu H."/>
            <person name="Boomsma J."/>
            <person name="Zhang G."/>
        </authorList>
    </citation>
    <scope>NUCLEOTIDE SEQUENCE [LARGE SCALE GENOMIC DNA]</scope>
    <source>
        <strain evidence="2">Tcor2-1</strain>
        <tissue evidence="2">Whole body</tissue>
    </source>
</reference>